<evidence type="ECO:0000313" key="8">
    <source>
        <dbReference type="EMBL" id="OXL42758.1"/>
    </source>
</evidence>
<feature type="domain" description="Radical SAM core" evidence="7">
    <location>
        <begin position="95"/>
        <end position="240"/>
    </location>
</feature>
<reference evidence="8 9" key="1">
    <citation type="submission" date="2017-07" db="EMBL/GenBank/DDBJ databases">
        <title>Draft genome sequence of Prevotella copri isolated from the gut of healthy adult Indian.</title>
        <authorList>
            <person name="Das B."/>
            <person name="Bag S."/>
            <person name="Ghosh T.S."/>
        </authorList>
    </citation>
    <scope>NUCLEOTIDE SEQUENCE [LARGE SCALE GENOMIC DNA]</scope>
    <source>
        <strain evidence="8 9">Indica</strain>
    </source>
</reference>
<dbReference type="NCBIfam" id="TIGR04085">
    <property type="entry name" value="rSAM_more_4Fe4S"/>
    <property type="match status" value="1"/>
</dbReference>
<comment type="cofactor">
    <cofactor evidence="1">
        <name>[4Fe-4S] cluster</name>
        <dbReference type="ChEBI" id="CHEBI:49883"/>
    </cofactor>
</comment>
<dbReference type="Pfam" id="PF04055">
    <property type="entry name" value="Radical_SAM"/>
    <property type="match status" value="1"/>
</dbReference>
<proteinExistence type="predicted"/>
<dbReference type="SFLD" id="SFLDS00029">
    <property type="entry name" value="Radical_SAM"/>
    <property type="match status" value="1"/>
</dbReference>
<accession>A0AA91TH70</accession>
<dbReference type="AlphaFoldDB" id="A0AA91TH70"/>
<comment type="caution">
    <text evidence="8">The sequence shown here is derived from an EMBL/GenBank/DDBJ whole genome shotgun (WGS) entry which is preliminary data.</text>
</comment>
<evidence type="ECO:0000256" key="1">
    <source>
        <dbReference type="ARBA" id="ARBA00001966"/>
    </source>
</evidence>
<dbReference type="PANTHER" id="PTHR43787:SF3">
    <property type="entry name" value="ARYLSULFATASE REGULATORY PROTEIN"/>
    <property type="match status" value="1"/>
</dbReference>
<gene>
    <name evidence="8" type="ORF">CFT61_14850</name>
</gene>
<evidence type="ECO:0000256" key="4">
    <source>
        <dbReference type="ARBA" id="ARBA00022723"/>
    </source>
</evidence>
<evidence type="ECO:0000313" key="9">
    <source>
        <dbReference type="Proteomes" id="UP000215155"/>
    </source>
</evidence>
<dbReference type="GO" id="GO:0003824">
    <property type="term" value="F:catalytic activity"/>
    <property type="evidence" value="ECO:0007669"/>
    <property type="project" value="InterPro"/>
</dbReference>
<dbReference type="InterPro" id="IPR058240">
    <property type="entry name" value="rSAM_sf"/>
</dbReference>
<dbReference type="InterPro" id="IPR007197">
    <property type="entry name" value="rSAM"/>
</dbReference>
<dbReference type="CDD" id="cd01335">
    <property type="entry name" value="Radical_SAM"/>
    <property type="match status" value="1"/>
</dbReference>
<evidence type="ECO:0000259" key="7">
    <source>
        <dbReference type="Pfam" id="PF04055"/>
    </source>
</evidence>
<keyword evidence="5" id="KW-0408">Iron</keyword>
<dbReference type="SFLD" id="SFLDG01067">
    <property type="entry name" value="SPASM/twitch_domain_containing"/>
    <property type="match status" value="1"/>
</dbReference>
<dbReference type="Proteomes" id="UP000215155">
    <property type="component" value="Unassembled WGS sequence"/>
</dbReference>
<keyword evidence="4" id="KW-0479">Metal-binding</keyword>
<dbReference type="GO" id="GO:0051539">
    <property type="term" value="F:4 iron, 4 sulfur cluster binding"/>
    <property type="evidence" value="ECO:0007669"/>
    <property type="project" value="UniProtKB-KW"/>
</dbReference>
<keyword evidence="2" id="KW-0004">4Fe-4S</keyword>
<evidence type="ECO:0000256" key="5">
    <source>
        <dbReference type="ARBA" id="ARBA00023004"/>
    </source>
</evidence>
<sequence>MQKSAYNIIVPVSDSKNVLFNAMTKKFFYISKHNTAACLFMLNNIESFLPDEAKGFVEKLYDNGFVIDDDRDELSELKSLFYEYKNNKVLNLMILTTYSCNFSCWYCVQKHKGIILSKELERKIERHIESYIKKNSIEHLTLSWFGGEPLLNVGSISRISEFAIDFCAKNAIGFNNAITTNGSLLTASLIQTMKDLSFNSFQITIDGEQANHNKTRFNDKIQDSFSLILQNIVMLTKMIPEADITCRINYTKNNLTDNFPEEIDAFLHSVKDRITLLFRKVWQENETPTMDDKLTAIIRTFHHKGYRILSDYDEIKLSVCYVECSNHHSIYPDGRVDRCSNKDIYDARGYLTDNGEIVWNTVPRECDSNVFTRMGDCLSCQYLPLCMGPCPETRRHLGENEKLKCVFEDKDAHFQNDIRCYCITKEDK</sequence>
<protein>
    <recommendedName>
        <fullName evidence="7">Radical SAM core domain-containing protein</fullName>
    </recommendedName>
</protein>
<organism evidence="8 9">
    <name type="scientific">Segatella copri</name>
    <dbReference type="NCBI Taxonomy" id="165179"/>
    <lineage>
        <taxon>Bacteria</taxon>
        <taxon>Pseudomonadati</taxon>
        <taxon>Bacteroidota</taxon>
        <taxon>Bacteroidia</taxon>
        <taxon>Bacteroidales</taxon>
        <taxon>Prevotellaceae</taxon>
        <taxon>Segatella</taxon>
    </lineage>
</organism>
<dbReference type="GO" id="GO:0046872">
    <property type="term" value="F:metal ion binding"/>
    <property type="evidence" value="ECO:0007669"/>
    <property type="project" value="UniProtKB-KW"/>
</dbReference>
<dbReference type="InterPro" id="IPR023885">
    <property type="entry name" value="4Fe4S-binding_SPASM_dom"/>
</dbReference>
<evidence type="ECO:0000256" key="3">
    <source>
        <dbReference type="ARBA" id="ARBA00022691"/>
    </source>
</evidence>
<name>A0AA91TH70_9BACT</name>
<dbReference type="SUPFAM" id="SSF102114">
    <property type="entry name" value="Radical SAM enzymes"/>
    <property type="match status" value="1"/>
</dbReference>
<dbReference type="Gene3D" id="3.20.20.70">
    <property type="entry name" value="Aldolase class I"/>
    <property type="match status" value="1"/>
</dbReference>
<dbReference type="InterPro" id="IPR013785">
    <property type="entry name" value="Aldolase_TIM"/>
</dbReference>
<keyword evidence="3" id="KW-0949">S-adenosyl-L-methionine</keyword>
<dbReference type="EMBL" id="NMPZ01000033">
    <property type="protein sequence ID" value="OXL42758.1"/>
    <property type="molecule type" value="Genomic_DNA"/>
</dbReference>
<keyword evidence="6" id="KW-0411">Iron-sulfur</keyword>
<evidence type="ECO:0000256" key="6">
    <source>
        <dbReference type="ARBA" id="ARBA00023014"/>
    </source>
</evidence>
<dbReference type="PANTHER" id="PTHR43787">
    <property type="entry name" value="FEMO COFACTOR BIOSYNTHESIS PROTEIN NIFB-RELATED"/>
    <property type="match status" value="1"/>
</dbReference>
<evidence type="ECO:0000256" key="2">
    <source>
        <dbReference type="ARBA" id="ARBA00022485"/>
    </source>
</evidence>